<dbReference type="Gene3D" id="1.10.260.40">
    <property type="entry name" value="lambda repressor-like DNA-binding domains"/>
    <property type="match status" value="1"/>
</dbReference>
<dbReference type="SUPFAM" id="SSF53822">
    <property type="entry name" value="Periplasmic binding protein-like I"/>
    <property type="match status" value="1"/>
</dbReference>
<dbReference type="EMBL" id="JAMQGM010000037">
    <property type="protein sequence ID" value="MCM2579180.1"/>
    <property type="molecule type" value="Genomic_DNA"/>
</dbReference>
<evidence type="ECO:0000313" key="6">
    <source>
        <dbReference type="Proteomes" id="UP001167160"/>
    </source>
</evidence>
<reference evidence="5" key="1">
    <citation type="journal article" date="2023" name="Int. J. Syst. Evol. Microbiol.">
        <title>Streptomyces meridianus sp. nov. isolated from brackish water of the Tagus estuary in Alcochete, Portugal.</title>
        <authorList>
            <person name="Santos J.D.N."/>
            <person name="Klimek D."/>
            <person name="Calusinska M."/>
            <person name="Lobo Da Cunha A."/>
            <person name="Catita J."/>
            <person name="Goncalves H."/>
            <person name="Gonzalez I."/>
            <person name="Reyes F."/>
            <person name="Lage O.M."/>
        </authorList>
    </citation>
    <scope>NUCLEOTIDE SEQUENCE</scope>
    <source>
        <strain evidence="5">MTZ3.1</strain>
    </source>
</reference>
<evidence type="ECO:0000256" key="1">
    <source>
        <dbReference type="ARBA" id="ARBA00023015"/>
    </source>
</evidence>
<evidence type="ECO:0000259" key="4">
    <source>
        <dbReference type="PROSITE" id="PS50932"/>
    </source>
</evidence>
<dbReference type="CDD" id="cd01392">
    <property type="entry name" value="HTH_LacI"/>
    <property type="match status" value="1"/>
</dbReference>
<keyword evidence="6" id="KW-1185">Reference proteome</keyword>
<dbReference type="CDD" id="cd06267">
    <property type="entry name" value="PBP1_LacI_sugar_binding-like"/>
    <property type="match status" value="1"/>
</dbReference>
<organism evidence="5 6">
    <name type="scientific">Streptomyces meridianus</name>
    <dbReference type="NCBI Taxonomy" id="2938945"/>
    <lineage>
        <taxon>Bacteria</taxon>
        <taxon>Bacillati</taxon>
        <taxon>Actinomycetota</taxon>
        <taxon>Actinomycetes</taxon>
        <taxon>Kitasatosporales</taxon>
        <taxon>Streptomycetaceae</taxon>
        <taxon>Streptomyces</taxon>
    </lineage>
</organism>
<dbReference type="InterPro" id="IPR046335">
    <property type="entry name" value="LacI/GalR-like_sensor"/>
</dbReference>
<keyword evidence="2" id="KW-0238">DNA-binding</keyword>
<name>A0ABT0XA62_9ACTN</name>
<gene>
    <name evidence="5" type="ORF">M1E25_17800</name>
</gene>
<comment type="caution">
    <text evidence="5">The sequence shown here is derived from an EMBL/GenBank/DDBJ whole genome shotgun (WGS) entry which is preliminary data.</text>
</comment>
<evidence type="ECO:0000256" key="3">
    <source>
        <dbReference type="ARBA" id="ARBA00023163"/>
    </source>
</evidence>
<dbReference type="RefSeq" id="WP_251416671.1">
    <property type="nucleotide sequence ID" value="NZ_JAMQGM010000037.1"/>
</dbReference>
<proteinExistence type="predicted"/>
<sequence length="339" mass="35654">MAELRPTIADVAARAGVSAAAVSFALNAKPGVGEQTRRRILAAAAELGWQPSARARSLSTRQALALGLVAARPPELLGADPFFPSFIAGVETVLWRTKQSLVLQVVPDAETEEAAYRRLAGERRVDGVFVADLRRDDPRIPLLGELGIPAVTLNRPGGPSPFPAVCLDDRPGIRAAVEHLAALGHTRIAHVGGPVGLLHGVSRRLAWEEAMSEAGLDARACVEADFSAASGAAATRTLLDLAERPTAIVYANDLMAVAGMSVASERGLRLPYDLSVTGFDDMTLAAHVHPALTTVTADALEWGRTAARLLLGLVAGDRPDDVELPPGQLVLRRSTAPPL</sequence>
<accession>A0ABT0XA62</accession>
<feature type="domain" description="HTH lacI-type" evidence="4">
    <location>
        <begin position="6"/>
        <end position="60"/>
    </location>
</feature>
<dbReference type="InterPro" id="IPR010982">
    <property type="entry name" value="Lambda_DNA-bd_dom_sf"/>
</dbReference>
<dbReference type="SMART" id="SM00354">
    <property type="entry name" value="HTH_LACI"/>
    <property type="match status" value="1"/>
</dbReference>
<dbReference type="InterPro" id="IPR028082">
    <property type="entry name" value="Peripla_BP_I"/>
</dbReference>
<dbReference type="PANTHER" id="PTHR30146:SF155">
    <property type="entry name" value="ALANINE RACEMASE"/>
    <property type="match status" value="1"/>
</dbReference>
<dbReference type="InterPro" id="IPR000843">
    <property type="entry name" value="HTH_LacI"/>
</dbReference>
<dbReference type="SUPFAM" id="SSF47413">
    <property type="entry name" value="lambda repressor-like DNA-binding domains"/>
    <property type="match status" value="1"/>
</dbReference>
<dbReference type="PROSITE" id="PS50932">
    <property type="entry name" value="HTH_LACI_2"/>
    <property type="match status" value="1"/>
</dbReference>
<evidence type="ECO:0000313" key="5">
    <source>
        <dbReference type="EMBL" id="MCM2579180.1"/>
    </source>
</evidence>
<keyword evidence="3" id="KW-0804">Transcription</keyword>
<dbReference type="Pfam" id="PF00356">
    <property type="entry name" value="LacI"/>
    <property type="match status" value="1"/>
</dbReference>
<protein>
    <submittedName>
        <fullName evidence="5">LacI family transcriptional regulator</fullName>
    </submittedName>
</protein>
<dbReference type="Pfam" id="PF13377">
    <property type="entry name" value="Peripla_BP_3"/>
    <property type="match status" value="1"/>
</dbReference>
<keyword evidence="1" id="KW-0805">Transcription regulation</keyword>
<dbReference type="PANTHER" id="PTHR30146">
    <property type="entry name" value="LACI-RELATED TRANSCRIPTIONAL REPRESSOR"/>
    <property type="match status" value="1"/>
</dbReference>
<evidence type="ECO:0000256" key="2">
    <source>
        <dbReference type="ARBA" id="ARBA00023125"/>
    </source>
</evidence>
<dbReference type="Gene3D" id="3.40.50.2300">
    <property type="match status" value="2"/>
</dbReference>
<dbReference type="Proteomes" id="UP001167160">
    <property type="component" value="Unassembled WGS sequence"/>
</dbReference>
<dbReference type="PROSITE" id="PS00356">
    <property type="entry name" value="HTH_LACI_1"/>
    <property type="match status" value="1"/>
</dbReference>